<sequence>MGDTDFELLGDLQVLAGRSESELEAACQAARATYLDTFGGRARARAERELERLSTDGHPRARLALAAALRSATRLRLQGEQPDLEVVYALALERAAERRLRKLRRRMRYL</sequence>
<proteinExistence type="predicted"/>
<name>A0A841I6L6_9DEIO</name>
<reference evidence="1 2" key="1">
    <citation type="submission" date="2020-08" db="EMBL/GenBank/DDBJ databases">
        <title>Genomic Encyclopedia of Type Strains, Phase IV (KMG-IV): sequencing the most valuable type-strain genomes for metagenomic binning, comparative biology and taxonomic classification.</title>
        <authorList>
            <person name="Goeker M."/>
        </authorList>
    </citation>
    <scope>NUCLEOTIDE SEQUENCE [LARGE SCALE GENOMIC DNA]</scope>
    <source>
        <strain evidence="1 2">DSM 21458</strain>
    </source>
</reference>
<comment type="caution">
    <text evidence="1">The sequence shown here is derived from an EMBL/GenBank/DDBJ whole genome shotgun (WGS) entry which is preliminary data.</text>
</comment>
<keyword evidence="2" id="KW-1185">Reference proteome</keyword>
<dbReference type="Proteomes" id="UP000569951">
    <property type="component" value="Unassembled WGS sequence"/>
</dbReference>
<dbReference type="AlphaFoldDB" id="A0A841I6L6"/>
<organism evidence="1 2">
    <name type="scientific">Deinobacterium chartae</name>
    <dbReference type="NCBI Taxonomy" id="521158"/>
    <lineage>
        <taxon>Bacteria</taxon>
        <taxon>Thermotogati</taxon>
        <taxon>Deinococcota</taxon>
        <taxon>Deinococci</taxon>
        <taxon>Deinococcales</taxon>
        <taxon>Deinococcaceae</taxon>
        <taxon>Deinobacterium</taxon>
    </lineage>
</organism>
<gene>
    <name evidence="1" type="ORF">HNR42_003349</name>
</gene>
<dbReference type="RefSeq" id="WP_183988626.1">
    <property type="nucleotide sequence ID" value="NZ_JACHHG010000016.1"/>
</dbReference>
<protein>
    <submittedName>
        <fullName evidence="1">Uncharacterized protein</fullName>
    </submittedName>
</protein>
<dbReference type="EMBL" id="JACHHG010000016">
    <property type="protein sequence ID" value="MBB6099889.1"/>
    <property type="molecule type" value="Genomic_DNA"/>
</dbReference>
<accession>A0A841I6L6</accession>
<evidence type="ECO:0000313" key="2">
    <source>
        <dbReference type="Proteomes" id="UP000569951"/>
    </source>
</evidence>
<evidence type="ECO:0000313" key="1">
    <source>
        <dbReference type="EMBL" id="MBB6099889.1"/>
    </source>
</evidence>